<keyword evidence="2" id="KW-1185">Reference proteome</keyword>
<reference evidence="1 2" key="1">
    <citation type="journal article" date="2019" name="Commun. Biol.">
        <title>The bagworm genome reveals a unique fibroin gene that provides high tensile strength.</title>
        <authorList>
            <person name="Kono N."/>
            <person name="Nakamura H."/>
            <person name="Ohtoshi R."/>
            <person name="Tomita M."/>
            <person name="Numata K."/>
            <person name="Arakawa K."/>
        </authorList>
    </citation>
    <scope>NUCLEOTIDE SEQUENCE [LARGE SCALE GENOMIC DNA]</scope>
</reference>
<protein>
    <submittedName>
        <fullName evidence="1">Uncharacterized protein</fullName>
    </submittedName>
</protein>
<dbReference type="AlphaFoldDB" id="A0A4C1WM88"/>
<evidence type="ECO:0000313" key="2">
    <source>
        <dbReference type="Proteomes" id="UP000299102"/>
    </source>
</evidence>
<dbReference type="EMBL" id="BGZK01000581">
    <property type="protein sequence ID" value="GBP51429.1"/>
    <property type="molecule type" value="Genomic_DNA"/>
</dbReference>
<dbReference type="Proteomes" id="UP000299102">
    <property type="component" value="Unassembled WGS sequence"/>
</dbReference>
<evidence type="ECO:0000313" key="1">
    <source>
        <dbReference type="EMBL" id="GBP51429.1"/>
    </source>
</evidence>
<accession>A0A4C1WM88</accession>
<name>A0A4C1WM88_EUMVA</name>
<organism evidence="1 2">
    <name type="scientific">Eumeta variegata</name>
    <name type="common">Bagworm moth</name>
    <name type="synonym">Eumeta japonica</name>
    <dbReference type="NCBI Taxonomy" id="151549"/>
    <lineage>
        <taxon>Eukaryota</taxon>
        <taxon>Metazoa</taxon>
        <taxon>Ecdysozoa</taxon>
        <taxon>Arthropoda</taxon>
        <taxon>Hexapoda</taxon>
        <taxon>Insecta</taxon>
        <taxon>Pterygota</taxon>
        <taxon>Neoptera</taxon>
        <taxon>Endopterygota</taxon>
        <taxon>Lepidoptera</taxon>
        <taxon>Glossata</taxon>
        <taxon>Ditrysia</taxon>
        <taxon>Tineoidea</taxon>
        <taxon>Psychidae</taxon>
        <taxon>Oiketicinae</taxon>
        <taxon>Eumeta</taxon>
    </lineage>
</organism>
<gene>
    <name evidence="1" type="ORF">EVAR_37265_1</name>
</gene>
<proteinExistence type="predicted"/>
<sequence length="160" mass="18465">MRASRLHYKIARSSHFARFTLRSYRVKFYRIGFLPFTAEPNVHTPFDFTFLQKVNVNFHLQSIPAQPPQIEATATRRALLDFPKFFDLLTLQESRKHRLVEAIKLKGQKTVTAAWYTSHCLPGVLQTLRVGGLMLHHDNTFSNNAALAVNFLRENNIVVL</sequence>
<comment type="caution">
    <text evidence="1">The sequence shown here is derived from an EMBL/GenBank/DDBJ whole genome shotgun (WGS) entry which is preliminary data.</text>
</comment>